<gene>
    <name evidence="2" type="ORF">PsYK624_003540</name>
</gene>
<feature type="transmembrane region" description="Helical" evidence="1">
    <location>
        <begin position="588"/>
        <end position="609"/>
    </location>
</feature>
<reference evidence="2 3" key="1">
    <citation type="submission" date="2021-08" db="EMBL/GenBank/DDBJ databases">
        <title>Draft Genome Sequence of Phanerochaete sordida strain YK-624.</title>
        <authorList>
            <person name="Mori T."/>
            <person name="Dohra H."/>
            <person name="Suzuki T."/>
            <person name="Kawagishi H."/>
            <person name="Hirai H."/>
        </authorList>
    </citation>
    <scope>NUCLEOTIDE SEQUENCE [LARGE SCALE GENOMIC DNA]</scope>
    <source>
        <strain evidence="2 3">YK-624</strain>
    </source>
</reference>
<dbReference type="OrthoDB" id="2644397at2759"/>
<proteinExistence type="predicted"/>
<protein>
    <submittedName>
        <fullName evidence="2">Uncharacterized protein</fullName>
    </submittedName>
</protein>
<feature type="transmembrane region" description="Helical" evidence="1">
    <location>
        <begin position="71"/>
        <end position="93"/>
    </location>
</feature>
<evidence type="ECO:0000313" key="3">
    <source>
        <dbReference type="Proteomes" id="UP000703269"/>
    </source>
</evidence>
<accession>A0A9P3FXA8</accession>
<comment type="caution">
    <text evidence="2">The sequence shown here is derived from an EMBL/GenBank/DDBJ whole genome shotgun (WGS) entry which is preliminary data.</text>
</comment>
<keyword evidence="3" id="KW-1185">Reference proteome</keyword>
<feature type="transmembrane region" description="Helical" evidence="1">
    <location>
        <begin position="31"/>
        <end position="51"/>
    </location>
</feature>
<sequence length="690" mass="74399">MDYAALKRRPSGSQEDRGDSWFSWSSYRAQAVLCVATHALLILAHIALLVVCEGKYEHRVTFALTPRSVKWYPLIATTTVQVIGTITLSVLVAGTQSLAFRRNLYVRQTLTALHDRSYAWMSQGAALKTLWQQLKLQAAAVGVAYIAAYLFGVWVLHITIPGVVDVVPYNATVSTVQRTTLANLTTQNASFASTYDVLSVYDQMALLGPGLQENIVYDVIPQVPSAVGNTTVNASVYTVECAAYPTPIPTLTASSFYYFMRDYSLDSVFMGPADVISPFQDLNATNIPFIATFPFNSTMIYTAQATGCEPGDCSVPIVLLSPLPILDSSGSEAPLPGGAWVPIQPVITVDTGDLEMMTALQLLACNVNISNVHINVSVDTRLPIGNISQPQEGALWSKWTLPDNATLTDQLRFAQNQPLFSPPSSHGSATSVAIGNSTLSGPAAAPVVFDQGWYAPQTGMIWADVPGADLANSILQFPLKTMKIMPTAFDMFLNEDLGLVAQNRTSVGLADINHSLAKTLAALAWYANRVDYSGSHSTAGIINMPSIYSAYDTPPLIMADANIGSGPLPYGEAQITIQVQRLQLNFSFVPIVVGLVASVGLLILALLMIRRPARERAAVDSYVEIDSGGLLQYTWLLGNEPHLAQVSSPELANLRAAGMFDVNIGDRVRRRVDSRAASTASKEEGYAYGS</sequence>
<name>A0A9P3FXA8_9APHY</name>
<keyword evidence="1" id="KW-1133">Transmembrane helix</keyword>
<feature type="transmembrane region" description="Helical" evidence="1">
    <location>
        <begin position="138"/>
        <end position="160"/>
    </location>
</feature>
<evidence type="ECO:0000256" key="1">
    <source>
        <dbReference type="SAM" id="Phobius"/>
    </source>
</evidence>
<evidence type="ECO:0000313" key="2">
    <source>
        <dbReference type="EMBL" id="GJE84278.1"/>
    </source>
</evidence>
<keyword evidence="1" id="KW-0812">Transmembrane</keyword>
<dbReference type="EMBL" id="BPQB01000001">
    <property type="protein sequence ID" value="GJE84278.1"/>
    <property type="molecule type" value="Genomic_DNA"/>
</dbReference>
<keyword evidence="1" id="KW-0472">Membrane</keyword>
<organism evidence="2 3">
    <name type="scientific">Phanerochaete sordida</name>
    <dbReference type="NCBI Taxonomy" id="48140"/>
    <lineage>
        <taxon>Eukaryota</taxon>
        <taxon>Fungi</taxon>
        <taxon>Dikarya</taxon>
        <taxon>Basidiomycota</taxon>
        <taxon>Agaricomycotina</taxon>
        <taxon>Agaricomycetes</taxon>
        <taxon>Polyporales</taxon>
        <taxon>Phanerochaetaceae</taxon>
        <taxon>Phanerochaete</taxon>
    </lineage>
</organism>
<dbReference type="Proteomes" id="UP000703269">
    <property type="component" value="Unassembled WGS sequence"/>
</dbReference>
<dbReference type="AlphaFoldDB" id="A0A9P3FXA8"/>